<dbReference type="Gene3D" id="3.30.70.330">
    <property type="match status" value="3"/>
</dbReference>
<feature type="transmembrane region" description="Helical" evidence="7">
    <location>
        <begin position="346"/>
        <end position="369"/>
    </location>
</feature>
<dbReference type="GO" id="GO:0010494">
    <property type="term" value="C:cytoplasmic stress granule"/>
    <property type="evidence" value="ECO:0007669"/>
    <property type="project" value="TreeGrafter"/>
</dbReference>
<evidence type="ECO:0000256" key="2">
    <source>
        <dbReference type="ARBA" id="ARBA00022884"/>
    </source>
</evidence>
<feature type="transmembrane region" description="Helical" evidence="7">
    <location>
        <begin position="431"/>
        <end position="450"/>
    </location>
</feature>
<dbReference type="PRINTS" id="PR00302">
    <property type="entry name" value="LUPUSLA"/>
</dbReference>
<feature type="transmembrane region" description="Helical" evidence="7">
    <location>
        <begin position="375"/>
        <end position="395"/>
    </location>
</feature>
<proteinExistence type="predicted"/>
<dbReference type="Proteomes" id="UP000838412">
    <property type="component" value="Chromosome 17"/>
</dbReference>
<dbReference type="OrthoDB" id="439993at2759"/>
<dbReference type="CDD" id="cd12291">
    <property type="entry name" value="RRM1_La"/>
    <property type="match status" value="1"/>
</dbReference>
<feature type="coiled-coil region" evidence="5">
    <location>
        <begin position="232"/>
        <end position="273"/>
    </location>
</feature>
<feature type="transmembrane region" description="Helical" evidence="7">
    <location>
        <begin position="317"/>
        <end position="339"/>
    </location>
</feature>
<dbReference type="Pfam" id="PF08777">
    <property type="entry name" value="RRM_3"/>
    <property type="match status" value="2"/>
</dbReference>
<evidence type="ECO:0000256" key="1">
    <source>
        <dbReference type="ARBA" id="ARBA00004123"/>
    </source>
</evidence>
<feature type="domain" description="HTH La-type RNA-binding" evidence="9">
    <location>
        <begin position="53"/>
        <end position="145"/>
    </location>
</feature>
<name>A0A8J9Z8S7_BRALA</name>
<dbReference type="SMART" id="SM00360">
    <property type="entry name" value="RRM"/>
    <property type="match status" value="1"/>
</dbReference>
<evidence type="ECO:0000259" key="8">
    <source>
        <dbReference type="PROSITE" id="PS50102"/>
    </source>
</evidence>
<gene>
    <name evidence="11" type="primary">SSB</name>
    <name evidence="11" type="ORF">BLAG_LOCUS10855</name>
</gene>
<dbReference type="Gene3D" id="1.10.10.10">
    <property type="entry name" value="Winged helix-like DNA-binding domain superfamily/Winged helix DNA-binding domain"/>
    <property type="match status" value="1"/>
</dbReference>
<dbReference type="InterPro" id="IPR014886">
    <property type="entry name" value="La_xRRM"/>
</dbReference>
<reference evidence="11" key="1">
    <citation type="submission" date="2022-01" db="EMBL/GenBank/DDBJ databases">
        <authorList>
            <person name="Braso-Vives M."/>
        </authorList>
    </citation>
    <scope>NUCLEOTIDE SEQUENCE</scope>
</reference>
<evidence type="ECO:0000313" key="11">
    <source>
        <dbReference type="EMBL" id="CAH1249917.1"/>
    </source>
</evidence>
<keyword evidence="12" id="KW-1185">Reference proteome</keyword>
<feature type="transmembrane region" description="Helical" evidence="7">
    <location>
        <begin position="457"/>
        <end position="477"/>
    </location>
</feature>
<dbReference type="InterPro" id="IPR000504">
    <property type="entry name" value="RRM_dom"/>
</dbReference>
<dbReference type="InterPro" id="IPR045180">
    <property type="entry name" value="La_dom_prot"/>
</dbReference>
<feature type="compositionally biased region" description="Basic and acidic residues" evidence="6">
    <location>
        <begin position="647"/>
        <end position="668"/>
    </location>
</feature>
<evidence type="ECO:0000256" key="5">
    <source>
        <dbReference type="SAM" id="Coils"/>
    </source>
</evidence>
<dbReference type="CDD" id="cd08028">
    <property type="entry name" value="LARP_3"/>
    <property type="match status" value="1"/>
</dbReference>
<dbReference type="PROSITE" id="PS50102">
    <property type="entry name" value="RRM"/>
    <property type="match status" value="1"/>
</dbReference>
<dbReference type="PROSITE" id="PS51939">
    <property type="entry name" value="XRRM"/>
    <property type="match status" value="1"/>
</dbReference>
<organism evidence="11 12">
    <name type="scientific">Branchiostoma lanceolatum</name>
    <name type="common">Common lancelet</name>
    <name type="synonym">Amphioxus lanceolatum</name>
    <dbReference type="NCBI Taxonomy" id="7740"/>
    <lineage>
        <taxon>Eukaryota</taxon>
        <taxon>Metazoa</taxon>
        <taxon>Chordata</taxon>
        <taxon>Cephalochordata</taxon>
        <taxon>Leptocardii</taxon>
        <taxon>Amphioxiformes</taxon>
        <taxon>Branchiostomatidae</taxon>
        <taxon>Branchiostoma</taxon>
    </lineage>
</organism>
<dbReference type="SUPFAM" id="SSF46785">
    <property type="entry name" value="Winged helix' DNA-binding domain"/>
    <property type="match status" value="1"/>
</dbReference>
<feature type="domain" description="RRM" evidence="8">
    <location>
        <begin position="157"/>
        <end position="242"/>
    </location>
</feature>
<evidence type="ECO:0000256" key="4">
    <source>
        <dbReference type="PROSITE-ProRule" id="PRU00332"/>
    </source>
</evidence>
<evidence type="ECO:0000313" key="12">
    <source>
        <dbReference type="Proteomes" id="UP000838412"/>
    </source>
</evidence>
<dbReference type="GO" id="GO:0005829">
    <property type="term" value="C:cytosol"/>
    <property type="evidence" value="ECO:0007669"/>
    <property type="project" value="TreeGrafter"/>
</dbReference>
<evidence type="ECO:0000256" key="6">
    <source>
        <dbReference type="SAM" id="MobiDB-lite"/>
    </source>
</evidence>
<dbReference type="InterPro" id="IPR006630">
    <property type="entry name" value="La_HTH"/>
</dbReference>
<evidence type="ECO:0000259" key="10">
    <source>
        <dbReference type="PROSITE" id="PS51939"/>
    </source>
</evidence>
<feature type="compositionally biased region" description="Low complexity" evidence="6">
    <location>
        <begin position="15"/>
        <end position="57"/>
    </location>
</feature>
<feature type="region of interest" description="Disordered" evidence="6">
    <location>
        <begin position="576"/>
        <end position="668"/>
    </location>
</feature>
<dbReference type="Pfam" id="PF05383">
    <property type="entry name" value="La"/>
    <property type="match status" value="1"/>
</dbReference>
<keyword evidence="7" id="KW-1133">Transmembrane helix</keyword>
<sequence>MAETENKGDVKTEPTPESTAESETTAEPTSESAAETTPESTAETTPESTAETTAEPTALERKIYQQVEYYFGDHNLTRDRFLQGEIKKDDGWVALETLVKFNRLKALTDDFGVICAALQKSPSRLMEVSEDKTKVRRLPSKSLPKNTEQWRSENKARTVYCKGFHQDDTLDVIQQFFQDKGKVETVFMRRNENKEFKGSVFATFSSLDDAKKFVEAEGIQYKGEDVKKMFKNEYFNMKLEEKKKKKEEEKRQLEEETDQLEKKKAEEKQKDVEYTKGCILHFSGAPGDSVREEVSKVFQPFGDVKWIDFNKGDTKRWLMLWLHLYLVLLMLWLHLYLVLLMLWLHLYLVLLMLWLHLYLVLLMLWLHLYLVLLMLWLHLYLVLLMLWLHLYLVLLMLWLHPYLVLLMLWLHLYLVLLMLWLHLYLVLLMLWLHPYLVLLMLWLHLYLVLLMLWLHPYLVLLMLWLHLYLVLLMLWLHPYLVLLMLWLHLYLVLLMLWLHPYLVLPCNAGVQRYSLYLDVFVPWQGTVRFSTPGAAAAAAQEADGKVTLKGEELTCRVLEGEEEKQHWLEVYENQSKVRQQKKKMKFGQGRGRGRGRGRGGRGRYRGDRDHDRNTTFQGKKTRLDSDGEGSDGERQQKMDDTSASAKRRLEESVKEEEPAKKHLKTEAD</sequence>
<dbReference type="Pfam" id="PF00076">
    <property type="entry name" value="RRM_1"/>
    <property type="match status" value="1"/>
</dbReference>
<dbReference type="InterPro" id="IPR036390">
    <property type="entry name" value="WH_DNA-bd_sf"/>
</dbReference>
<keyword evidence="5" id="KW-0175">Coiled coil</keyword>
<evidence type="ECO:0000256" key="3">
    <source>
        <dbReference type="ARBA" id="ARBA00023242"/>
    </source>
</evidence>
<accession>A0A8J9Z8S7</accession>
<feature type="compositionally biased region" description="Basic and acidic residues" evidence="6">
    <location>
        <begin position="621"/>
        <end position="640"/>
    </location>
</feature>
<feature type="compositionally biased region" description="Basic and acidic residues" evidence="6">
    <location>
        <begin position="1"/>
        <end position="14"/>
    </location>
</feature>
<keyword evidence="3" id="KW-0539">Nucleus</keyword>
<evidence type="ECO:0000256" key="7">
    <source>
        <dbReference type="SAM" id="Phobius"/>
    </source>
</evidence>
<dbReference type="SMART" id="SM00715">
    <property type="entry name" value="LA"/>
    <property type="match status" value="1"/>
</dbReference>
<feature type="transmembrane region" description="Helical" evidence="7">
    <location>
        <begin position="402"/>
        <end position="425"/>
    </location>
</feature>
<dbReference type="GO" id="GO:0005634">
    <property type="term" value="C:nucleus"/>
    <property type="evidence" value="ECO:0007669"/>
    <property type="project" value="UniProtKB-SubCell"/>
</dbReference>
<keyword evidence="7" id="KW-0812">Transmembrane</keyword>
<evidence type="ECO:0000259" key="9">
    <source>
        <dbReference type="PROSITE" id="PS50961"/>
    </source>
</evidence>
<dbReference type="AlphaFoldDB" id="A0A8J9Z8S7"/>
<dbReference type="SUPFAM" id="SSF54928">
    <property type="entry name" value="RNA-binding domain, RBD"/>
    <property type="match status" value="1"/>
</dbReference>
<dbReference type="InterPro" id="IPR036388">
    <property type="entry name" value="WH-like_DNA-bd_sf"/>
</dbReference>
<feature type="compositionally biased region" description="Basic residues" evidence="6">
    <location>
        <begin position="578"/>
        <end position="603"/>
    </location>
</feature>
<feature type="transmembrane region" description="Helical" evidence="7">
    <location>
        <begin position="483"/>
        <end position="504"/>
    </location>
</feature>
<comment type="subcellular location">
    <subcellularLocation>
        <location evidence="1">Nucleus</location>
    </subcellularLocation>
</comment>
<feature type="compositionally biased region" description="Basic and acidic residues" evidence="6">
    <location>
        <begin position="604"/>
        <end position="613"/>
    </location>
</feature>
<feature type="domain" description="XRRM" evidence="10">
    <location>
        <begin position="273"/>
        <end position="603"/>
    </location>
</feature>
<dbReference type="GO" id="GO:1990904">
    <property type="term" value="C:ribonucleoprotein complex"/>
    <property type="evidence" value="ECO:0007669"/>
    <property type="project" value="UniProtKB-UniRule"/>
</dbReference>
<dbReference type="InterPro" id="IPR002344">
    <property type="entry name" value="Lupus_La"/>
</dbReference>
<feature type="region of interest" description="Disordered" evidence="6">
    <location>
        <begin position="1"/>
        <end position="58"/>
    </location>
</feature>
<dbReference type="InterPro" id="IPR012677">
    <property type="entry name" value="Nucleotide-bd_a/b_plait_sf"/>
</dbReference>
<dbReference type="InterPro" id="IPR035979">
    <property type="entry name" value="RBD_domain_sf"/>
</dbReference>
<dbReference type="PROSITE" id="PS50961">
    <property type="entry name" value="HTH_LA"/>
    <property type="match status" value="1"/>
</dbReference>
<dbReference type="GO" id="GO:0045727">
    <property type="term" value="P:positive regulation of translation"/>
    <property type="evidence" value="ECO:0007669"/>
    <property type="project" value="TreeGrafter"/>
</dbReference>
<dbReference type="PANTHER" id="PTHR22792">
    <property type="entry name" value="LUPUS LA PROTEIN-RELATED"/>
    <property type="match status" value="1"/>
</dbReference>
<dbReference type="GO" id="GO:0003729">
    <property type="term" value="F:mRNA binding"/>
    <property type="evidence" value="ECO:0007669"/>
    <property type="project" value="TreeGrafter"/>
</dbReference>
<dbReference type="PANTHER" id="PTHR22792:SF166">
    <property type="entry name" value="LUPUS LA PROTEIN HOMOLOG"/>
    <property type="match status" value="1"/>
</dbReference>
<dbReference type="EMBL" id="OV696702">
    <property type="protein sequence ID" value="CAH1249917.1"/>
    <property type="molecule type" value="Genomic_DNA"/>
</dbReference>
<keyword evidence="7" id="KW-0472">Membrane</keyword>
<dbReference type="GO" id="GO:0008033">
    <property type="term" value="P:tRNA processing"/>
    <property type="evidence" value="ECO:0007669"/>
    <property type="project" value="TreeGrafter"/>
</dbReference>
<protein>
    <submittedName>
        <fullName evidence="11">SSB protein</fullName>
    </submittedName>
</protein>
<keyword evidence="2 4" id="KW-0694">RNA-binding</keyword>